<evidence type="ECO:0000313" key="2">
    <source>
        <dbReference type="EMBL" id="KAK3093651.1"/>
    </source>
</evidence>
<proteinExistence type="predicted"/>
<protein>
    <recommendedName>
        <fullName evidence="4">RNA transcription, translation and transport factor protein</fullName>
    </recommendedName>
</protein>
<comment type="caution">
    <text evidence="2">The sequence shown here is derived from an EMBL/GenBank/DDBJ whole genome shotgun (WGS) entry which is preliminary data.</text>
</comment>
<dbReference type="PANTHER" id="PTHR15924">
    <property type="entry name" value="CLE"/>
    <property type="match status" value="1"/>
</dbReference>
<dbReference type="Pfam" id="PF10036">
    <property type="entry name" value="RLL"/>
    <property type="match status" value="1"/>
</dbReference>
<sequence>MASGIDRVLVGNRSEFDRIERGLVGNTIVSRADEGEFRNIILWLEDQKIRHFKIEDRAGLRNIKGSDWIKSFEHYLTELGCPYQSAERVSVLEWLLSYSVRLEYGDDVEKYKEVKGGGQTQNSTEVPKGQSSNPLDNLDFNDADFKAGVASLSMLLQVPPYTDHLEQLKAICLLVKDRLSQESIQKAAKQKDGEYLPLDKTELGFDTGDYIINEAAKILRLIHIRDLRDLQTQINAAIVGVQSLIANPKTDSRLGKVGR</sequence>
<evidence type="ECO:0000313" key="3">
    <source>
        <dbReference type="Proteomes" id="UP001186944"/>
    </source>
</evidence>
<feature type="region of interest" description="Disordered" evidence="1">
    <location>
        <begin position="114"/>
        <end position="134"/>
    </location>
</feature>
<evidence type="ECO:0008006" key="4">
    <source>
        <dbReference type="Google" id="ProtNLM"/>
    </source>
</evidence>
<name>A0AA88Y0P8_PINIB</name>
<dbReference type="EMBL" id="VSWD01000009">
    <property type="protein sequence ID" value="KAK3093651.1"/>
    <property type="molecule type" value="Genomic_DNA"/>
</dbReference>
<dbReference type="Proteomes" id="UP001186944">
    <property type="component" value="Unassembled WGS sequence"/>
</dbReference>
<gene>
    <name evidence="2" type="ORF">FSP39_018471</name>
</gene>
<dbReference type="AlphaFoldDB" id="A0AA88Y0P8"/>
<reference evidence="2" key="1">
    <citation type="submission" date="2019-08" db="EMBL/GenBank/DDBJ databases">
        <title>The improved chromosome-level genome for the pearl oyster Pinctada fucata martensii using PacBio sequencing and Hi-C.</title>
        <authorList>
            <person name="Zheng Z."/>
        </authorList>
    </citation>
    <scope>NUCLEOTIDE SEQUENCE</scope>
    <source>
        <strain evidence="2">ZZ-2019</strain>
        <tissue evidence="2">Adductor muscle</tissue>
    </source>
</reference>
<feature type="compositionally biased region" description="Polar residues" evidence="1">
    <location>
        <begin position="120"/>
        <end position="134"/>
    </location>
</feature>
<evidence type="ECO:0000256" key="1">
    <source>
        <dbReference type="SAM" id="MobiDB-lite"/>
    </source>
</evidence>
<keyword evidence="3" id="KW-1185">Reference proteome</keyword>
<organism evidence="2 3">
    <name type="scientific">Pinctada imbricata</name>
    <name type="common">Atlantic pearl-oyster</name>
    <name type="synonym">Pinctada martensii</name>
    <dbReference type="NCBI Taxonomy" id="66713"/>
    <lineage>
        <taxon>Eukaryota</taxon>
        <taxon>Metazoa</taxon>
        <taxon>Spiralia</taxon>
        <taxon>Lophotrochozoa</taxon>
        <taxon>Mollusca</taxon>
        <taxon>Bivalvia</taxon>
        <taxon>Autobranchia</taxon>
        <taxon>Pteriomorphia</taxon>
        <taxon>Pterioida</taxon>
        <taxon>Pterioidea</taxon>
        <taxon>Pteriidae</taxon>
        <taxon>Pinctada</taxon>
    </lineage>
</organism>
<dbReference type="InterPro" id="IPR019265">
    <property type="entry name" value="RTRAF"/>
</dbReference>
<accession>A0AA88Y0P8</accession>